<evidence type="ECO:0000313" key="2">
    <source>
        <dbReference type="Proteomes" id="UP001202961"/>
    </source>
</evidence>
<dbReference type="RefSeq" id="WP_250932333.1">
    <property type="nucleotide sequence ID" value="NZ_JAMQBK010000085.1"/>
</dbReference>
<comment type="caution">
    <text evidence="1">The sequence shown here is derived from an EMBL/GenBank/DDBJ whole genome shotgun (WGS) entry which is preliminary data.</text>
</comment>
<evidence type="ECO:0000313" key="1">
    <source>
        <dbReference type="EMBL" id="MCM2374442.1"/>
    </source>
</evidence>
<protein>
    <submittedName>
        <fullName evidence="1">Uncharacterized protein</fullName>
    </submittedName>
</protein>
<reference evidence="1 2" key="1">
    <citation type="journal article" date="2022" name="Syst. Appl. Microbiol.">
        <title>Rhodopirellula aestuarii sp. nov., a novel member of the genus Rhodopirellula isolated from brackish sediments collected in the Tagus River estuary, Portugal.</title>
        <authorList>
            <person name="Vitorino I.R."/>
            <person name="Klimek D."/>
            <person name="Calusinska M."/>
            <person name="Lobo-da-Cunha A."/>
            <person name="Vasconcelos V."/>
            <person name="Lage O.M."/>
        </authorList>
    </citation>
    <scope>NUCLEOTIDE SEQUENCE [LARGE SCALE GENOMIC DNA]</scope>
    <source>
        <strain evidence="1 2">ICT_H3.1</strain>
    </source>
</reference>
<name>A0ABT0UBQ0_9BACT</name>
<keyword evidence="2" id="KW-1185">Reference proteome</keyword>
<accession>A0ABT0UBQ0</accession>
<organism evidence="1 2">
    <name type="scientific">Aporhodopirellula aestuarii</name>
    <dbReference type="NCBI Taxonomy" id="2950107"/>
    <lineage>
        <taxon>Bacteria</taxon>
        <taxon>Pseudomonadati</taxon>
        <taxon>Planctomycetota</taxon>
        <taxon>Planctomycetia</taxon>
        <taxon>Pirellulales</taxon>
        <taxon>Pirellulaceae</taxon>
        <taxon>Aporhodopirellula</taxon>
    </lineage>
</organism>
<gene>
    <name evidence="1" type="ORF">NB063_27805</name>
</gene>
<dbReference type="EMBL" id="JAMQBK010000085">
    <property type="protein sequence ID" value="MCM2374442.1"/>
    <property type="molecule type" value="Genomic_DNA"/>
</dbReference>
<dbReference type="Proteomes" id="UP001202961">
    <property type="component" value="Unassembled WGS sequence"/>
</dbReference>
<sequence length="192" mass="21812">MTNVLTVQHHYHNNNTQRSNTMPKQQLRLQLPSRPKRTGELTNTHTAEAAIESSISRQQNPGMLARLFDGGKMRQVRADLERIEQEHAQELAISRVEAAGQSRIADLHREGDRMSAEIRNRHNARSGMLAKQQAEVSSRGILDQLECEKDLLKYIAESDCSSIDKQDLMEIAEAMTSEQLKSITRDSIRLPR</sequence>
<proteinExistence type="predicted"/>